<comment type="function">
    <text evidence="9">Essential subunit of the Sec protein translocation channel SecYEG. Clamps together the 2 halves of SecY. May contact the channel plug during translocation.</text>
</comment>
<evidence type="ECO:0000256" key="5">
    <source>
        <dbReference type="ARBA" id="ARBA00022927"/>
    </source>
</evidence>
<dbReference type="GO" id="GO:0008320">
    <property type="term" value="F:protein transmembrane transporter activity"/>
    <property type="evidence" value="ECO:0007669"/>
    <property type="project" value="UniProtKB-UniRule"/>
</dbReference>
<evidence type="ECO:0000256" key="2">
    <source>
        <dbReference type="ARBA" id="ARBA00022448"/>
    </source>
</evidence>
<dbReference type="InterPro" id="IPR001901">
    <property type="entry name" value="Translocase_SecE/Sec61-g"/>
</dbReference>
<evidence type="ECO:0000313" key="10">
    <source>
        <dbReference type="EMBL" id="OGE65502.1"/>
    </source>
</evidence>
<evidence type="ECO:0000256" key="3">
    <source>
        <dbReference type="ARBA" id="ARBA00022475"/>
    </source>
</evidence>
<dbReference type="EMBL" id="MFDO01000017">
    <property type="protein sequence ID" value="OGE65502.1"/>
    <property type="molecule type" value="Genomic_DNA"/>
</dbReference>
<dbReference type="GO" id="GO:0006605">
    <property type="term" value="P:protein targeting"/>
    <property type="evidence" value="ECO:0007669"/>
    <property type="project" value="UniProtKB-UniRule"/>
</dbReference>
<keyword evidence="7 9" id="KW-0811">Translocation</keyword>
<evidence type="ECO:0000256" key="7">
    <source>
        <dbReference type="ARBA" id="ARBA00023010"/>
    </source>
</evidence>
<dbReference type="Pfam" id="PF00584">
    <property type="entry name" value="SecE"/>
    <property type="match status" value="1"/>
</dbReference>
<comment type="subcellular location">
    <subcellularLocation>
        <location evidence="9">Cell membrane</location>
        <topology evidence="9">Single-pass membrane protein</topology>
    </subcellularLocation>
    <subcellularLocation>
        <location evidence="1">Membrane</location>
    </subcellularLocation>
</comment>
<dbReference type="PANTHER" id="PTHR33910">
    <property type="entry name" value="PROTEIN TRANSLOCASE SUBUNIT SECE"/>
    <property type="match status" value="1"/>
</dbReference>
<dbReference type="GO" id="GO:0005886">
    <property type="term" value="C:plasma membrane"/>
    <property type="evidence" value="ECO:0007669"/>
    <property type="project" value="UniProtKB-SubCell"/>
</dbReference>
<dbReference type="GO" id="GO:0009306">
    <property type="term" value="P:protein secretion"/>
    <property type="evidence" value="ECO:0007669"/>
    <property type="project" value="UniProtKB-UniRule"/>
</dbReference>
<dbReference type="GO" id="GO:0043952">
    <property type="term" value="P:protein transport by the Sec complex"/>
    <property type="evidence" value="ECO:0007669"/>
    <property type="project" value="UniProtKB-UniRule"/>
</dbReference>
<evidence type="ECO:0000256" key="8">
    <source>
        <dbReference type="ARBA" id="ARBA00023136"/>
    </source>
</evidence>
<sequence length="62" mass="7073">MNKALDFLKEVRVELQSVVWPTTEQTVKLTVVVLLVTIIVSFFVFLIDSALTKGLELFFTLK</sequence>
<comment type="caution">
    <text evidence="10">The sequence shown here is derived from an EMBL/GenBank/DDBJ whole genome shotgun (WGS) entry which is preliminary data.</text>
</comment>
<dbReference type="InterPro" id="IPR005807">
    <property type="entry name" value="SecE_bac"/>
</dbReference>
<dbReference type="HAMAP" id="MF_00422">
    <property type="entry name" value="SecE"/>
    <property type="match status" value="1"/>
</dbReference>
<comment type="similarity">
    <text evidence="9">Belongs to the SecE/SEC61-gamma family.</text>
</comment>
<keyword evidence="4 9" id="KW-0812">Transmembrane</keyword>
<feature type="transmembrane region" description="Helical" evidence="9">
    <location>
        <begin position="29"/>
        <end position="47"/>
    </location>
</feature>
<dbReference type="Gene3D" id="1.20.5.1030">
    <property type="entry name" value="Preprotein translocase secy subunit"/>
    <property type="match status" value="1"/>
</dbReference>
<gene>
    <name evidence="9" type="primary">secE</name>
    <name evidence="10" type="ORF">A3B49_03835</name>
</gene>
<proteinExistence type="inferred from homology"/>
<keyword evidence="3 9" id="KW-1003">Cell membrane</keyword>
<dbReference type="AlphaFoldDB" id="A0A1F5MJH1"/>
<evidence type="ECO:0000256" key="4">
    <source>
        <dbReference type="ARBA" id="ARBA00022692"/>
    </source>
</evidence>
<keyword evidence="2 9" id="KW-0813">Transport</keyword>
<dbReference type="InterPro" id="IPR038379">
    <property type="entry name" value="SecE_sf"/>
</dbReference>
<reference evidence="10 11" key="1">
    <citation type="journal article" date="2016" name="Nat. Commun.">
        <title>Thousands of microbial genomes shed light on interconnected biogeochemical processes in an aquifer system.</title>
        <authorList>
            <person name="Anantharaman K."/>
            <person name="Brown C.T."/>
            <person name="Hug L.A."/>
            <person name="Sharon I."/>
            <person name="Castelle C.J."/>
            <person name="Probst A.J."/>
            <person name="Thomas B.C."/>
            <person name="Singh A."/>
            <person name="Wilkins M.J."/>
            <person name="Karaoz U."/>
            <person name="Brodie E.L."/>
            <person name="Williams K.H."/>
            <person name="Hubbard S.S."/>
            <person name="Banfield J.F."/>
        </authorList>
    </citation>
    <scope>NUCLEOTIDE SEQUENCE [LARGE SCALE GENOMIC DNA]</scope>
</reference>
<comment type="subunit">
    <text evidence="9">Component of the Sec protein translocase complex. Heterotrimer consisting of SecY, SecE and SecG subunits. The heterotrimers can form oligomers, although 1 heterotrimer is thought to be able to translocate proteins. Interacts with the ribosome. Interacts with SecDF, and other proteins may be involved. Interacts with SecA.</text>
</comment>
<dbReference type="GO" id="GO:0065002">
    <property type="term" value="P:intracellular protein transmembrane transport"/>
    <property type="evidence" value="ECO:0007669"/>
    <property type="project" value="UniProtKB-UniRule"/>
</dbReference>
<evidence type="ECO:0000256" key="1">
    <source>
        <dbReference type="ARBA" id="ARBA00004370"/>
    </source>
</evidence>
<dbReference type="NCBIfam" id="TIGR00964">
    <property type="entry name" value="secE_bact"/>
    <property type="match status" value="1"/>
</dbReference>
<name>A0A1F5MJH1_9BACT</name>
<dbReference type="Proteomes" id="UP000178017">
    <property type="component" value="Unassembled WGS sequence"/>
</dbReference>
<evidence type="ECO:0000256" key="6">
    <source>
        <dbReference type="ARBA" id="ARBA00022989"/>
    </source>
</evidence>
<accession>A0A1F5MJH1</accession>
<keyword evidence="5 9" id="KW-0653">Protein transport</keyword>
<keyword evidence="6 9" id="KW-1133">Transmembrane helix</keyword>
<evidence type="ECO:0000313" key="11">
    <source>
        <dbReference type="Proteomes" id="UP000178017"/>
    </source>
</evidence>
<organism evidence="10 11">
    <name type="scientific">Candidatus Daviesbacteria bacterium RIFCSPLOWO2_01_FULL_40_24</name>
    <dbReference type="NCBI Taxonomy" id="1797787"/>
    <lineage>
        <taxon>Bacteria</taxon>
        <taxon>Candidatus Daviesiibacteriota</taxon>
    </lineage>
</organism>
<keyword evidence="8 9" id="KW-0472">Membrane</keyword>
<evidence type="ECO:0000256" key="9">
    <source>
        <dbReference type="HAMAP-Rule" id="MF_00422"/>
    </source>
</evidence>
<dbReference type="PANTHER" id="PTHR33910:SF1">
    <property type="entry name" value="PROTEIN TRANSLOCASE SUBUNIT SECE"/>
    <property type="match status" value="1"/>
</dbReference>
<protein>
    <recommendedName>
        <fullName evidence="9">Protein translocase subunit SecE</fullName>
    </recommendedName>
</protein>